<evidence type="ECO:0000256" key="2">
    <source>
        <dbReference type="ARBA" id="ARBA00022729"/>
    </source>
</evidence>
<name>A0A1I6IBV1_9GAMM</name>
<dbReference type="OrthoDB" id="9783240at2"/>
<organism evidence="5 6">
    <name type="scientific">Marinobacter daqiaonensis</name>
    <dbReference type="NCBI Taxonomy" id="650891"/>
    <lineage>
        <taxon>Bacteria</taxon>
        <taxon>Pseudomonadati</taxon>
        <taxon>Pseudomonadota</taxon>
        <taxon>Gammaproteobacteria</taxon>
        <taxon>Pseudomonadales</taxon>
        <taxon>Marinobacteraceae</taxon>
        <taxon>Marinobacter</taxon>
    </lineage>
</organism>
<protein>
    <submittedName>
        <fullName evidence="5">Amino acid/amide ABC transporter substrate-binding protein, HAAT family</fullName>
    </submittedName>
</protein>
<keyword evidence="2" id="KW-0732">Signal</keyword>
<evidence type="ECO:0000256" key="1">
    <source>
        <dbReference type="ARBA" id="ARBA00010062"/>
    </source>
</evidence>
<dbReference type="Proteomes" id="UP000198644">
    <property type="component" value="Unassembled WGS sequence"/>
</dbReference>
<proteinExistence type="inferred from homology"/>
<accession>A0A1I6IBV1</accession>
<dbReference type="PANTHER" id="PTHR30483">
    <property type="entry name" value="LEUCINE-SPECIFIC-BINDING PROTEIN"/>
    <property type="match status" value="1"/>
</dbReference>
<dbReference type="InterPro" id="IPR028081">
    <property type="entry name" value="Leu-bd"/>
</dbReference>
<dbReference type="SUPFAM" id="SSF53822">
    <property type="entry name" value="Periplasmic binding protein-like I"/>
    <property type="match status" value="1"/>
</dbReference>
<dbReference type="Pfam" id="PF13458">
    <property type="entry name" value="Peripla_BP_6"/>
    <property type="match status" value="1"/>
</dbReference>
<keyword evidence="6" id="KW-1185">Reference proteome</keyword>
<feature type="compositionally biased region" description="Polar residues" evidence="3">
    <location>
        <begin position="449"/>
        <end position="466"/>
    </location>
</feature>
<dbReference type="EMBL" id="FOYW01000001">
    <property type="protein sequence ID" value="SFR64141.1"/>
    <property type="molecule type" value="Genomic_DNA"/>
</dbReference>
<comment type="similarity">
    <text evidence="1">Belongs to the leucine-binding protein family.</text>
</comment>
<evidence type="ECO:0000256" key="3">
    <source>
        <dbReference type="SAM" id="MobiDB-lite"/>
    </source>
</evidence>
<feature type="region of interest" description="Disordered" evidence="3">
    <location>
        <begin position="437"/>
        <end position="466"/>
    </location>
</feature>
<evidence type="ECO:0000313" key="6">
    <source>
        <dbReference type="Proteomes" id="UP000198644"/>
    </source>
</evidence>
<evidence type="ECO:0000313" key="5">
    <source>
        <dbReference type="EMBL" id="SFR64141.1"/>
    </source>
</evidence>
<reference evidence="5 6" key="1">
    <citation type="submission" date="2016-10" db="EMBL/GenBank/DDBJ databases">
        <authorList>
            <person name="de Groot N.N."/>
        </authorList>
    </citation>
    <scope>NUCLEOTIDE SEQUENCE [LARGE SCALE GENOMIC DNA]</scope>
    <source>
        <strain evidence="5 6">CGMCC 1.9167</strain>
    </source>
</reference>
<gene>
    <name evidence="5" type="ORF">SAMN05216203_2079</name>
</gene>
<sequence>MPGFSNRHRHRTASLRRTFGRWWRQAAATAFCVFSVSLVSALPEKPPVGRVELGAAAEDADATVACMYPMTGRSASYGRDSIAGIRLALEELASDPLAPRLRVIVDDSRSKASFAVRMAEDFLHQDDANVLCGMVSSGVGMAVSRLAREKQVILVGTDHASSRAALEEGHDYYFRVSSDTWTSHAAGARYLKDLQASNGWRKLAFLGPDYEYGRVAWRDLQQALDQNGVSYQQTGTYWPRLYEPDYSLYIQSLLESPPDILVVALWGGDFTAFLEQARTTHLFERMRVANFDTGGDYETLVALGDKSPAGLILSARHHVNWPDTELNRQFVERFHRLSGRYPSYSAQGAYAGILAIAEAITLAGSVTDTRAMISALEGLRIRLPKDPDGFVSYIDPETHQIVQAQAIGIPRADDRFPPARVLLGDWRVYDAESLKPSSALIQERRGKPTNPTQHPNRAQQQSRSTQ</sequence>
<dbReference type="InterPro" id="IPR051010">
    <property type="entry name" value="BCAA_transport"/>
</dbReference>
<dbReference type="AlphaFoldDB" id="A0A1I6IBV1"/>
<dbReference type="STRING" id="650891.SAMN05216203_2079"/>
<dbReference type="Gene3D" id="3.40.50.2300">
    <property type="match status" value="2"/>
</dbReference>
<feature type="domain" description="Leucine-binding protein" evidence="4">
    <location>
        <begin position="63"/>
        <end position="404"/>
    </location>
</feature>
<evidence type="ECO:0000259" key="4">
    <source>
        <dbReference type="Pfam" id="PF13458"/>
    </source>
</evidence>
<dbReference type="InterPro" id="IPR028082">
    <property type="entry name" value="Peripla_BP_I"/>
</dbReference>
<dbReference type="CDD" id="cd06330">
    <property type="entry name" value="PBP1_As_SBP-like"/>
    <property type="match status" value="1"/>
</dbReference>